<dbReference type="EMBL" id="SNRY01002053">
    <property type="protein sequence ID" value="KAA6327072.1"/>
    <property type="molecule type" value="Genomic_DNA"/>
</dbReference>
<comment type="caution">
    <text evidence="1">The sequence shown here is derived from an EMBL/GenBank/DDBJ whole genome shotgun (WGS) entry which is preliminary data.</text>
</comment>
<protein>
    <submittedName>
        <fullName evidence="1">Uncharacterized protein</fullName>
    </submittedName>
</protein>
<name>A0A5J4R039_9ZZZZ</name>
<reference evidence="1" key="1">
    <citation type="submission" date="2019-03" db="EMBL/GenBank/DDBJ databases">
        <title>Single cell metagenomics reveals metabolic interactions within the superorganism composed of flagellate Streblomastix strix and complex community of Bacteroidetes bacteria on its surface.</title>
        <authorList>
            <person name="Treitli S.C."/>
            <person name="Kolisko M."/>
            <person name="Husnik F."/>
            <person name="Keeling P."/>
            <person name="Hampl V."/>
        </authorList>
    </citation>
    <scope>NUCLEOTIDE SEQUENCE</scope>
    <source>
        <strain evidence="1">STM</strain>
    </source>
</reference>
<accession>A0A5J4R039</accession>
<gene>
    <name evidence="1" type="ORF">EZS27_023903</name>
</gene>
<sequence>MKIFISGSININALGFQAIKLLDSIIADGQIVLIGNAFGVDKLVQQYLFEQNYQPVIVVYYAGDKIRTTLTTGKQEKAATSTI</sequence>
<proteinExistence type="predicted"/>
<organism evidence="1">
    <name type="scientific">termite gut metagenome</name>
    <dbReference type="NCBI Taxonomy" id="433724"/>
    <lineage>
        <taxon>unclassified sequences</taxon>
        <taxon>metagenomes</taxon>
        <taxon>organismal metagenomes</taxon>
    </lineage>
</organism>
<evidence type="ECO:0000313" key="1">
    <source>
        <dbReference type="EMBL" id="KAA6327072.1"/>
    </source>
</evidence>
<dbReference type="AlphaFoldDB" id="A0A5J4R039"/>